<name>C5M951_CANTT</name>
<dbReference type="PANTHER" id="PTHR45919">
    <property type="entry name" value="GDP-MAN:MAN(3)GLCNAC(2)-PP-DOL ALPHA-1,2-MANNOSYLTRANSFERASE"/>
    <property type="match status" value="1"/>
</dbReference>
<evidence type="ECO:0000256" key="7">
    <source>
        <dbReference type="ARBA" id="ARBA00022692"/>
    </source>
</evidence>
<keyword evidence="8 12" id="KW-0256">Endoplasmic reticulum</keyword>
<dbReference type="InterPro" id="IPR038013">
    <property type="entry name" value="ALG11"/>
</dbReference>
<dbReference type="SUPFAM" id="SSF53756">
    <property type="entry name" value="UDP-Glycosyltransferase/glycogen phosphorylase"/>
    <property type="match status" value="1"/>
</dbReference>
<dbReference type="RefSeq" id="XP_002548626.1">
    <property type="nucleotide sequence ID" value="XM_002548580.1"/>
</dbReference>
<dbReference type="Proteomes" id="UP000002037">
    <property type="component" value="Unassembled WGS sequence"/>
</dbReference>
<comment type="similarity">
    <text evidence="12">Belongs to the glycosyltransferase group 1 family. Glycosyltransferase 4 subfamily.</text>
</comment>
<dbReference type="eggNOG" id="KOG1387">
    <property type="taxonomic scope" value="Eukaryota"/>
</dbReference>
<dbReference type="EMBL" id="GG692397">
    <property type="protein sequence ID" value="EER34105.1"/>
    <property type="molecule type" value="Genomic_DNA"/>
</dbReference>
<comment type="subcellular location">
    <subcellularLocation>
        <location evidence="1">Endoplasmic reticulum membrane</location>
        <topology evidence="1">Single-pass membrane protein</topology>
    </subcellularLocation>
</comment>
<dbReference type="GO" id="GO:0004377">
    <property type="term" value="F:GDP-Man:Man(3)GlcNAc(2)-PP-Dol alpha-1,2-mannosyltransferase activity"/>
    <property type="evidence" value="ECO:0007669"/>
    <property type="project" value="UniProtKB-UniRule"/>
</dbReference>
<feature type="domain" description="Glycosyl transferase family 1" evidence="13">
    <location>
        <begin position="350"/>
        <end position="512"/>
    </location>
</feature>
<keyword evidence="10" id="KW-0472">Membrane</keyword>
<evidence type="ECO:0000256" key="12">
    <source>
        <dbReference type="RuleBase" id="RU367051"/>
    </source>
</evidence>
<dbReference type="OrthoDB" id="2276068at2759"/>
<evidence type="ECO:0000313" key="15">
    <source>
        <dbReference type="EMBL" id="EER34105.1"/>
    </source>
</evidence>
<comment type="function">
    <text evidence="12">GDP-Man:Man(3)GlcNAc(2)-PP-Dol alpha-1,2-mannosyltransferase that operates in the biosynthetic pathway of dolichol-linked oligosaccharides, the glycan precursors employed in protein asparagine (N)-glycosylation. The assembly of dolichol-linked oligosaccharides begins on the cytosolic side of the endoplasmic reticulum membrane and finishes in its lumen. The sequential addition of sugars to dolichol pyrophosphate produces dolichol-linked oligosaccharides containing fourteen sugars, including two GlcNAcs, nine mannoses and three glucoses. Once assembled, the oligosaccharide is transferred from the lipid to nascent proteins by oligosaccharyltransferases. Catalyzes, on the cytoplasmic face of the endoplasmic reticulum, the addition of the fourth and fifth mannose residues to the dolichol-linked oligosaccharide chain, to produce Man(5)GlcNAc(2)-PP-dolichol core oligosaccharide.</text>
</comment>
<proteinExistence type="inferred from homology"/>
<reference evidence="15 16" key="1">
    <citation type="journal article" date="2009" name="Nature">
        <title>Evolution of pathogenicity and sexual reproduction in eight Candida genomes.</title>
        <authorList>
            <person name="Butler G."/>
            <person name="Rasmussen M.D."/>
            <person name="Lin M.F."/>
            <person name="Santos M.A."/>
            <person name="Sakthikumar S."/>
            <person name="Munro C.A."/>
            <person name="Rheinbay E."/>
            <person name="Grabherr M."/>
            <person name="Forche A."/>
            <person name="Reedy J.L."/>
            <person name="Agrafioti I."/>
            <person name="Arnaud M.B."/>
            <person name="Bates S."/>
            <person name="Brown A.J."/>
            <person name="Brunke S."/>
            <person name="Costanzo M.C."/>
            <person name="Fitzpatrick D.A."/>
            <person name="de Groot P.W."/>
            <person name="Harris D."/>
            <person name="Hoyer L.L."/>
            <person name="Hube B."/>
            <person name="Klis F.M."/>
            <person name="Kodira C."/>
            <person name="Lennard N."/>
            <person name="Logue M.E."/>
            <person name="Martin R."/>
            <person name="Neiman A.M."/>
            <person name="Nikolaou E."/>
            <person name="Quail M.A."/>
            <person name="Quinn J."/>
            <person name="Santos M.C."/>
            <person name="Schmitzberger F.F."/>
            <person name="Sherlock G."/>
            <person name="Shah P."/>
            <person name="Silverstein K.A."/>
            <person name="Skrzypek M.S."/>
            <person name="Soll D."/>
            <person name="Staggs R."/>
            <person name="Stansfield I."/>
            <person name="Stumpf M.P."/>
            <person name="Sudbery P.E."/>
            <person name="Srikantha T."/>
            <person name="Zeng Q."/>
            <person name="Berman J."/>
            <person name="Berriman M."/>
            <person name="Heitman J."/>
            <person name="Gow N.A."/>
            <person name="Lorenz M.C."/>
            <person name="Birren B.W."/>
            <person name="Kellis M."/>
            <person name="Cuomo C.A."/>
        </authorList>
    </citation>
    <scope>NUCLEOTIDE SEQUENCE [LARGE SCALE GENOMIC DNA]</scope>
    <source>
        <strain evidence="16">ATCC MYA-3404 / T1</strain>
    </source>
</reference>
<evidence type="ECO:0000256" key="3">
    <source>
        <dbReference type="ARBA" id="ARBA00012645"/>
    </source>
</evidence>
<evidence type="ECO:0000256" key="11">
    <source>
        <dbReference type="ARBA" id="ARBA00045065"/>
    </source>
</evidence>
<evidence type="ECO:0000259" key="14">
    <source>
        <dbReference type="Pfam" id="PF15924"/>
    </source>
</evidence>
<evidence type="ECO:0000256" key="6">
    <source>
        <dbReference type="ARBA" id="ARBA00022679"/>
    </source>
</evidence>
<dbReference type="Pfam" id="PF15924">
    <property type="entry name" value="ALG11_N"/>
    <property type="match status" value="1"/>
</dbReference>
<dbReference type="CDD" id="cd03806">
    <property type="entry name" value="GT4_ALG11-like"/>
    <property type="match status" value="1"/>
</dbReference>
<accession>C5M951</accession>
<comment type="pathway">
    <text evidence="2 12">Protein modification; protein glycosylation.</text>
</comment>
<dbReference type="VEuPathDB" id="FungiDB:CTRG_02923"/>
<keyword evidence="6 12" id="KW-0808">Transferase</keyword>
<dbReference type="HOGENOM" id="CLU_017896_1_1_1"/>
<evidence type="ECO:0000313" key="16">
    <source>
        <dbReference type="Proteomes" id="UP000002037"/>
    </source>
</evidence>
<gene>
    <name evidence="15" type="ORF">CTRG_02923</name>
</gene>
<organism evidence="15 16">
    <name type="scientific">Candida tropicalis (strain ATCC MYA-3404 / T1)</name>
    <name type="common">Yeast</name>
    <dbReference type="NCBI Taxonomy" id="294747"/>
    <lineage>
        <taxon>Eukaryota</taxon>
        <taxon>Fungi</taxon>
        <taxon>Dikarya</taxon>
        <taxon>Ascomycota</taxon>
        <taxon>Saccharomycotina</taxon>
        <taxon>Pichiomycetes</taxon>
        <taxon>Debaryomycetaceae</taxon>
        <taxon>Candida/Lodderomyces clade</taxon>
        <taxon>Candida</taxon>
    </lineage>
</organism>
<dbReference type="UniPathway" id="UPA00378"/>
<evidence type="ECO:0000256" key="2">
    <source>
        <dbReference type="ARBA" id="ARBA00004922"/>
    </source>
</evidence>
<dbReference type="STRING" id="294747.C5M951"/>
<keyword evidence="16" id="KW-1185">Reference proteome</keyword>
<dbReference type="InterPro" id="IPR031814">
    <property type="entry name" value="ALG11_N"/>
</dbReference>
<dbReference type="AlphaFoldDB" id="C5M951"/>
<dbReference type="Pfam" id="PF00534">
    <property type="entry name" value="Glycos_transf_1"/>
    <property type="match status" value="1"/>
</dbReference>
<feature type="domain" description="ALG11 mannosyltransferase N-terminal" evidence="14">
    <location>
        <begin position="109"/>
        <end position="319"/>
    </location>
</feature>
<evidence type="ECO:0000256" key="8">
    <source>
        <dbReference type="ARBA" id="ARBA00022824"/>
    </source>
</evidence>
<dbReference type="InterPro" id="IPR001296">
    <property type="entry name" value="Glyco_trans_1"/>
</dbReference>
<dbReference type="GeneID" id="8299372"/>
<dbReference type="GO" id="GO:0005789">
    <property type="term" value="C:endoplasmic reticulum membrane"/>
    <property type="evidence" value="ECO:0007669"/>
    <property type="project" value="UniProtKB-SubCell"/>
</dbReference>
<dbReference type="Gene3D" id="3.40.50.2000">
    <property type="entry name" value="Glycogen Phosphorylase B"/>
    <property type="match status" value="1"/>
</dbReference>
<dbReference type="GO" id="GO:0006488">
    <property type="term" value="P:dolichol-linked oligosaccharide biosynthetic process"/>
    <property type="evidence" value="ECO:0007669"/>
    <property type="project" value="EnsemblFungi"/>
</dbReference>
<dbReference type="EC" id="2.4.1.131" evidence="3 12"/>
<evidence type="ECO:0000256" key="10">
    <source>
        <dbReference type="ARBA" id="ARBA00023136"/>
    </source>
</evidence>
<evidence type="ECO:0000256" key="1">
    <source>
        <dbReference type="ARBA" id="ARBA00004389"/>
    </source>
</evidence>
<keyword evidence="9" id="KW-1133">Transmembrane helix</keyword>
<protein>
    <recommendedName>
        <fullName evidence="4 12">GDP-Man:Man(3)GlcNAc(2)-PP-Dol alpha-1,2-mannosyltransferase</fullName>
        <ecNumber evidence="3 12">2.4.1.131</ecNumber>
    </recommendedName>
</protein>
<evidence type="ECO:0000256" key="4">
    <source>
        <dbReference type="ARBA" id="ARBA00022018"/>
    </source>
</evidence>
<dbReference type="PANTHER" id="PTHR45919:SF1">
    <property type="entry name" value="GDP-MAN:MAN(3)GLCNAC(2)-PP-DOL ALPHA-1,2-MANNOSYLTRANSFERASE"/>
    <property type="match status" value="1"/>
</dbReference>
<evidence type="ECO:0000256" key="5">
    <source>
        <dbReference type="ARBA" id="ARBA00022676"/>
    </source>
</evidence>
<dbReference type="KEGG" id="ctp:CTRG_02923"/>
<comment type="catalytic activity">
    <reaction evidence="11 12">
        <text>an alpha-D-Man-(1-&gt;3)-[alpha-D-Man-(1-&gt;6)]-beta-D-Man-(1-&gt;4)-beta-D-GlcNAc-(1-&gt;4)-alpha-D-GlcNAc-diphospho-di-trans,poly-cis-dolichol + 2 GDP-alpha-D-mannose = an alpha-D-Man-(1-&gt;2)-alpha-D-Man-(1-&gt;2)-alpha-D-Man-(1-&gt;3)-[alpha-D-Man-(1-&gt;6)]-beta-D-Man-(1-&gt;4)-beta-D-GlcNAc-(1-&gt;4)-alpha-D-GlcNAc-diphospho-di-trans,poly-cis-dolichol + 2 GDP + 2 H(+)</text>
        <dbReference type="Rhea" id="RHEA:29523"/>
        <dbReference type="Rhea" id="RHEA-COMP:19515"/>
        <dbReference type="Rhea" id="RHEA-COMP:19516"/>
        <dbReference type="ChEBI" id="CHEBI:15378"/>
        <dbReference type="ChEBI" id="CHEBI:57527"/>
        <dbReference type="ChEBI" id="CHEBI:58189"/>
        <dbReference type="ChEBI" id="CHEBI:132511"/>
        <dbReference type="ChEBI" id="CHEBI:132515"/>
        <dbReference type="EC" id="2.4.1.131"/>
    </reaction>
    <physiologicalReaction direction="left-to-right" evidence="11 12">
        <dbReference type="Rhea" id="RHEA:29524"/>
    </physiologicalReaction>
</comment>
<evidence type="ECO:0000259" key="13">
    <source>
        <dbReference type="Pfam" id="PF00534"/>
    </source>
</evidence>
<evidence type="ECO:0000256" key="9">
    <source>
        <dbReference type="ARBA" id="ARBA00022989"/>
    </source>
</evidence>
<keyword evidence="5 12" id="KW-0328">Glycosyltransferase</keyword>
<keyword evidence="7" id="KW-0812">Transmembrane</keyword>
<sequence length="604" mass="70104">MYFIIFVVSVVYLTYKLFTAVLPHHLLVPSQSWKEKITKVIEYPKPIYLEVGTKRSSYRRRLILASKNPSFYTNFRNNKLKINPEDSKDGENFLNEMRRRDAHDPKRRVIYGFFHPYANNGGGGERVLWQAIKATLLADDKNICAIYTTNIEAEPLDILNKAENKFQIDGLDHSRIVFIYLRRFNRLIDGAYWKHFTLIGQLFGTALLTFEAIFELAPDVWIDTQGLPSSYLLVSTSLKIPIMAYTHYPILQSDMFGKLKFQRFADLKKFSIIRVRDYLSFGKLVYWSLLYYFYVFLGTKVNIALANGSWTYEHLTRIWTFNPAFGHKLEILYPPCGTEYLTANIDVTKPRENKMLYLAQFRSEKRHDLLLSEYGSFLKKNYPGVTKPTEEIPTIVYAGSCRTADDTATLKSLQKQVDDLELTEFVTFRVDISYDEVVELLSTCKFGLNAMWNEHFGIGVVEYMARGCIPIVHASAGPLLDIVGNDQLDNWNSETGFFFKSYNDPDLDKSLQEKVINGFVAYELNGHIINYPTFASLLTEIFVVDRSFISDAKLIKMRQNDQQLVKQKFSNKTFNESWISYINELDAMEKDFREENRSNVEKVF</sequence>